<feature type="compositionally biased region" description="Basic and acidic residues" evidence="5">
    <location>
        <begin position="426"/>
        <end position="468"/>
    </location>
</feature>
<organism evidence="7 8">
    <name type="scientific">Lithohypha guttulata</name>
    <dbReference type="NCBI Taxonomy" id="1690604"/>
    <lineage>
        <taxon>Eukaryota</taxon>
        <taxon>Fungi</taxon>
        <taxon>Dikarya</taxon>
        <taxon>Ascomycota</taxon>
        <taxon>Pezizomycotina</taxon>
        <taxon>Eurotiomycetes</taxon>
        <taxon>Chaetothyriomycetidae</taxon>
        <taxon>Chaetothyriales</taxon>
        <taxon>Trichomeriaceae</taxon>
        <taxon>Lithohypha</taxon>
    </lineage>
</organism>
<dbReference type="EMBL" id="JAVRRJ010000007">
    <property type="protein sequence ID" value="KAK5082682.1"/>
    <property type="molecule type" value="Genomic_DNA"/>
</dbReference>
<dbReference type="Proteomes" id="UP001309876">
    <property type="component" value="Unassembled WGS sequence"/>
</dbReference>
<dbReference type="AlphaFoldDB" id="A0AAN7SVL7"/>
<evidence type="ECO:0000256" key="2">
    <source>
        <dbReference type="ARBA" id="ARBA00008576"/>
    </source>
</evidence>
<dbReference type="InterPro" id="IPR045166">
    <property type="entry name" value="Spp2-like"/>
</dbReference>
<keyword evidence="8" id="KW-1185">Reference proteome</keyword>
<feature type="region of interest" description="Disordered" evidence="5">
    <location>
        <begin position="129"/>
        <end position="164"/>
    </location>
</feature>
<evidence type="ECO:0000256" key="5">
    <source>
        <dbReference type="SAM" id="MobiDB-lite"/>
    </source>
</evidence>
<feature type="compositionally biased region" description="Polar residues" evidence="5">
    <location>
        <begin position="137"/>
        <end position="147"/>
    </location>
</feature>
<sequence length="468" mass="53064">MSKPISFGFGKQKPTNTTVSAQTPSKTPISISTKTHTLKPVQRNGLAGKSALADDDEDIREEAEPKHEALTGFSSAGAILTKPVEESKELVIENSGNNWRKFSRQKNGLPEEVRAAREGRQVVVVEKDEVSKASGLQLATTENGSTTAERDVATSANEATTTRPPTVDEEALQALIADDDNKPRGTAVIEANDDARFGNLDNKNNFQAFVESHPDPSTLDEYAAMPVEEFGLAMLRGMGKKRRANGEVIQLEPDRNKDEKRVKRQEFLGIGAKPAAGVDGIELGAWGKADMRKNNKGAGFFTPLMVRDAKTGETISEEELEKRKKEGKNQADDKDEWRDRRDKNLEKHGRNGDSNYRDAMNGFSRRDRDDNNGHESSRSRKDRDRHEARDEESYESSSRSRQRSRSRSSERDKRHRDSNKHGSTSSRRDRDRDYNRDKHRDRHKERDRDRDREYDRHHRGRESGRDRR</sequence>
<dbReference type="Pfam" id="PF12656">
    <property type="entry name" value="G-patch_2"/>
    <property type="match status" value="1"/>
</dbReference>
<keyword evidence="4" id="KW-0747">Spliceosome</keyword>
<evidence type="ECO:0000313" key="8">
    <source>
        <dbReference type="Proteomes" id="UP001309876"/>
    </source>
</evidence>
<feature type="compositionally biased region" description="Polar residues" evidence="5">
    <location>
        <begin position="154"/>
        <end position="164"/>
    </location>
</feature>
<dbReference type="GO" id="GO:0000398">
    <property type="term" value="P:mRNA splicing, via spliceosome"/>
    <property type="evidence" value="ECO:0007669"/>
    <property type="project" value="UniProtKB-UniRule"/>
</dbReference>
<feature type="compositionally biased region" description="Basic and acidic residues" evidence="5">
    <location>
        <begin position="320"/>
        <end position="351"/>
    </location>
</feature>
<evidence type="ECO:0000256" key="4">
    <source>
        <dbReference type="RuleBase" id="RU369096"/>
    </source>
</evidence>
<evidence type="ECO:0000313" key="7">
    <source>
        <dbReference type="EMBL" id="KAK5082682.1"/>
    </source>
</evidence>
<evidence type="ECO:0000256" key="3">
    <source>
        <dbReference type="ARBA" id="ARBA00023242"/>
    </source>
</evidence>
<feature type="region of interest" description="Disordered" evidence="5">
    <location>
        <begin position="294"/>
        <end position="468"/>
    </location>
</feature>
<dbReference type="PANTHER" id="PTHR15818:SF2">
    <property type="entry name" value="G-PATCH DOMAIN AND KOW MOTIFS-CONTAINING PROTEIN"/>
    <property type="match status" value="1"/>
</dbReference>
<keyword evidence="4" id="KW-0508">mRNA splicing</keyword>
<evidence type="ECO:0000259" key="6">
    <source>
        <dbReference type="Pfam" id="PF12656"/>
    </source>
</evidence>
<comment type="similarity">
    <text evidence="2 4">Belongs to the SPP2 family.</text>
</comment>
<dbReference type="PANTHER" id="PTHR15818">
    <property type="entry name" value="G PATCH AND KOW-CONTAINING"/>
    <property type="match status" value="1"/>
</dbReference>
<feature type="compositionally biased region" description="Basic and acidic residues" evidence="5">
    <location>
        <begin position="364"/>
        <end position="391"/>
    </location>
</feature>
<evidence type="ECO:0000256" key="1">
    <source>
        <dbReference type="ARBA" id="ARBA00004123"/>
    </source>
</evidence>
<dbReference type="GO" id="GO:0005681">
    <property type="term" value="C:spliceosomal complex"/>
    <property type="evidence" value="ECO:0007669"/>
    <property type="project" value="UniProtKB-UniRule"/>
</dbReference>
<reference evidence="7 8" key="1">
    <citation type="submission" date="2023-08" db="EMBL/GenBank/DDBJ databases">
        <title>Black Yeasts Isolated from many extreme environments.</title>
        <authorList>
            <person name="Coleine C."/>
            <person name="Stajich J.E."/>
            <person name="Selbmann L."/>
        </authorList>
    </citation>
    <scope>NUCLEOTIDE SEQUENCE [LARGE SCALE GENOMIC DNA]</scope>
    <source>
        <strain evidence="7 8">CCFEE 5910</strain>
    </source>
</reference>
<proteinExistence type="inferred from homology"/>
<comment type="function">
    <text evidence="4">Involved in spliceosome maturation and the first step of pre-mRNA splicing.</text>
</comment>
<comment type="caution">
    <text evidence="7">The sequence shown here is derived from an EMBL/GenBank/DDBJ whole genome shotgun (WGS) entry which is preliminary data.</text>
</comment>
<keyword evidence="3 4" id="KW-0539">Nucleus</keyword>
<protein>
    <recommendedName>
        <fullName evidence="4">Pre-mRNA-splicing factor</fullName>
    </recommendedName>
</protein>
<accession>A0AAN7SVL7</accession>
<feature type="compositionally biased region" description="Polar residues" evidence="5">
    <location>
        <begin position="13"/>
        <end position="35"/>
    </location>
</feature>
<dbReference type="InterPro" id="IPR026822">
    <property type="entry name" value="Spp2/MOS2_G-patch"/>
</dbReference>
<feature type="region of interest" description="Disordered" evidence="5">
    <location>
        <begin position="1"/>
        <end position="74"/>
    </location>
</feature>
<comment type="subcellular location">
    <subcellularLocation>
        <location evidence="1 4">Nucleus</location>
    </subcellularLocation>
</comment>
<keyword evidence="4" id="KW-0507">mRNA processing</keyword>
<gene>
    <name evidence="7" type="primary">spp2</name>
    <name evidence="7" type="ORF">LTR05_006562</name>
</gene>
<feature type="domain" description="Spp2/MOS2 G-patch" evidence="6">
    <location>
        <begin position="214"/>
        <end position="275"/>
    </location>
</feature>
<name>A0AAN7SVL7_9EURO</name>